<dbReference type="PhylomeDB" id="T1IZ86"/>
<dbReference type="SUPFAM" id="SSF49599">
    <property type="entry name" value="TRAF domain-like"/>
    <property type="match status" value="1"/>
</dbReference>
<reference evidence="4" key="1">
    <citation type="submission" date="2011-05" db="EMBL/GenBank/DDBJ databases">
        <authorList>
            <person name="Richards S.R."/>
            <person name="Qu J."/>
            <person name="Jiang H."/>
            <person name="Jhangiani S.N."/>
            <person name="Agravi P."/>
            <person name="Goodspeed R."/>
            <person name="Gross S."/>
            <person name="Mandapat C."/>
            <person name="Jackson L."/>
            <person name="Mathew T."/>
            <person name="Pu L."/>
            <person name="Thornton R."/>
            <person name="Saada N."/>
            <person name="Wilczek-Boney K.B."/>
            <person name="Lee S."/>
            <person name="Kovar C."/>
            <person name="Wu Y."/>
            <person name="Scherer S.E."/>
            <person name="Worley K.C."/>
            <person name="Muzny D.M."/>
            <person name="Gibbs R."/>
        </authorList>
    </citation>
    <scope>NUCLEOTIDE SEQUENCE</scope>
    <source>
        <strain evidence="4">Brora</strain>
    </source>
</reference>
<feature type="region of interest" description="Disordered" evidence="2">
    <location>
        <begin position="449"/>
        <end position="473"/>
    </location>
</feature>
<proteinExistence type="predicted"/>
<protein>
    <recommendedName>
        <fullName evidence="5">MATH domain-containing protein</fullName>
    </recommendedName>
</protein>
<dbReference type="EnsemblMetazoa" id="SMAR006558-RA">
    <property type="protein sequence ID" value="SMAR006558-PA"/>
    <property type="gene ID" value="SMAR006558"/>
</dbReference>
<organism evidence="3 4">
    <name type="scientific">Strigamia maritima</name>
    <name type="common">European centipede</name>
    <name type="synonym">Geophilus maritimus</name>
    <dbReference type="NCBI Taxonomy" id="126957"/>
    <lineage>
        <taxon>Eukaryota</taxon>
        <taxon>Metazoa</taxon>
        <taxon>Ecdysozoa</taxon>
        <taxon>Arthropoda</taxon>
        <taxon>Myriapoda</taxon>
        <taxon>Chilopoda</taxon>
        <taxon>Pleurostigmophora</taxon>
        <taxon>Geophilomorpha</taxon>
        <taxon>Linotaeniidae</taxon>
        <taxon>Strigamia</taxon>
    </lineage>
</organism>
<dbReference type="InterPro" id="IPR008974">
    <property type="entry name" value="TRAF-like"/>
</dbReference>
<dbReference type="Gene3D" id="2.60.210.10">
    <property type="entry name" value="Apoptosis, Tumor Necrosis Factor Receptor Associated Protein 2, Chain A"/>
    <property type="match status" value="1"/>
</dbReference>
<accession>T1IZ86</accession>
<dbReference type="STRING" id="126957.T1IZ86"/>
<keyword evidence="4" id="KW-1185">Reference proteome</keyword>
<feature type="coiled-coil region" evidence="1">
    <location>
        <begin position="412"/>
        <end position="439"/>
    </location>
</feature>
<dbReference type="AlphaFoldDB" id="T1IZ86"/>
<evidence type="ECO:0000313" key="3">
    <source>
        <dbReference type="EnsemblMetazoa" id="SMAR006558-PA"/>
    </source>
</evidence>
<evidence type="ECO:0000256" key="1">
    <source>
        <dbReference type="SAM" id="Coils"/>
    </source>
</evidence>
<sequence length="473" mass="54343">MALLYRLVKLRDAGDTRVFTFIVTRTVTRDVHRNDVTSKEFPCACHKWAISFTRTDRQALGVFLVWRSACVGIRCYVDFVFTLLNREHFGQNEVFSAKCCRFTVDQLANGNRRLIPSIDELRSRAFTDDNGEFQVEVALANITTVFESDIRVPHPLCFSHGKSAAKLETNYFLFGNFEWNVAVVPLHDAPDKILITLNRLTGFDYQCRVRYRVVLGDGDRRLDSSPINDFSDSDGRGFGWPVKAQLSDFVRRGSLRIYIELISAHTISEVKVFPSNGISTCYDREKQTWAIEADANGDFLRLKVVYKDAISLARNHLRYVAWSAQIVRRHPKTGTRDLTEVLKTPLSHYYIHEADDGIMMETNIPIHEVISDPACFFLDDSNHLIVHIEWIESVILFQASYHKYDEICRAQNYQMRKEINSLQTENQRLERQLLRCRKSLAYFTSRFGRGSEELPPSPEACPAAQQLSASDTD</sequence>
<dbReference type="HOGENOM" id="CLU_027377_0_0_1"/>
<dbReference type="EMBL" id="AFFK01020413">
    <property type="status" value="NOT_ANNOTATED_CDS"/>
    <property type="molecule type" value="Genomic_DNA"/>
</dbReference>
<dbReference type="Proteomes" id="UP000014500">
    <property type="component" value="Unassembled WGS sequence"/>
</dbReference>
<reference evidence="3" key="2">
    <citation type="submission" date="2015-02" db="UniProtKB">
        <authorList>
            <consortium name="EnsemblMetazoa"/>
        </authorList>
    </citation>
    <scope>IDENTIFICATION</scope>
</reference>
<keyword evidence="1" id="KW-0175">Coiled coil</keyword>
<dbReference type="eggNOG" id="KOG3883">
    <property type="taxonomic scope" value="Eukaryota"/>
</dbReference>
<evidence type="ECO:0000256" key="2">
    <source>
        <dbReference type="SAM" id="MobiDB-lite"/>
    </source>
</evidence>
<dbReference type="OMA" id="RWAVSFV"/>
<evidence type="ECO:0008006" key="5">
    <source>
        <dbReference type="Google" id="ProtNLM"/>
    </source>
</evidence>
<name>T1IZ86_STRMM</name>
<evidence type="ECO:0000313" key="4">
    <source>
        <dbReference type="Proteomes" id="UP000014500"/>
    </source>
</evidence>